<feature type="compositionally biased region" description="Polar residues" evidence="2">
    <location>
        <begin position="226"/>
        <end position="243"/>
    </location>
</feature>
<dbReference type="AlphaFoldDB" id="A0A0C3QQE5"/>
<evidence type="ECO:0000313" key="4">
    <source>
        <dbReference type="Proteomes" id="UP000054248"/>
    </source>
</evidence>
<dbReference type="Proteomes" id="UP000054248">
    <property type="component" value="Unassembled WGS sequence"/>
</dbReference>
<dbReference type="Pfam" id="PF13279">
    <property type="entry name" value="4HBT_2"/>
    <property type="match status" value="1"/>
</dbReference>
<gene>
    <name evidence="3" type="ORF">M407DRAFT_21180</name>
</gene>
<dbReference type="SUPFAM" id="SSF54637">
    <property type="entry name" value="Thioesterase/thiol ester dehydrase-isomerase"/>
    <property type="match status" value="1"/>
</dbReference>
<name>A0A0C3QQE5_9AGAM</name>
<reference evidence="3 4" key="1">
    <citation type="submission" date="2014-04" db="EMBL/GenBank/DDBJ databases">
        <authorList>
            <consortium name="DOE Joint Genome Institute"/>
            <person name="Kuo A."/>
            <person name="Girlanda M."/>
            <person name="Perotto S."/>
            <person name="Kohler A."/>
            <person name="Nagy L.G."/>
            <person name="Floudas D."/>
            <person name="Copeland A."/>
            <person name="Barry K.W."/>
            <person name="Cichocki N."/>
            <person name="Veneault-Fourrey C."/>
            <person name="LaButti K."/>
            <person name="Lindquist E.A."/>
            <person name="Lipzen A."/>
            <person name="Lundell T."/>
            <person name="Morin E."/>
            <person name="Murat C."/>
            <person name="Sun H."/>
            <person name="Tunlid A."/>
            <person name="Henrissat B."/>
            <person name="Grigoriev I.V."/>
            <person name="Hibbett D.S."/>
            <person name="Martin F."/>
            <person name="Nordberg H.P."/>
            <person name="Cantor M.N."/>
            <person name="Hua S.X."/>
        </authorList>
    </citation>
    <scope>NUCLEOTIDE SEQUENCE [LARGE SCALE GENOMIC DNA]</scope>
    <source>
        <strain evidence="3 4">MUT 4182</strain>
    </source>
</reference>
<sequence length="488" mass="53700">MAPAAASEVSKTAVSARFSPLAKMKQLLLAIVGPSDKSMLPFIPRPIKLLFALLFILNWRSWPFVWHWKVWKHVFEVRWDAWRRARGGIAQRKRWLFDRSCVNADPFEIVSTLQCYAGVDDCDYNMHLSNSCYAKSVDSARMKAAMDVFLPIFGDGGWMPLGGAQYQFVREIPLGTHYEIQTTIGGWEEKWMFLVHHYISYPSKNKRAQTASQAIGHRPMPGPSITAPSTPSLIDSPPQSNSPKPIREPYKPPIGMDLSKLRKPLPEGAVVHCVAVSLYCFKIGRITIPPRVAFIASGFGDPSKQRWFRVQELRFSPPDPMLAGKGKKGKDAVTNRMTDMLKGGWKTDDHIPAWVKAKESVETSWADISASTTTAAPASAVAGYAVGETTTPSAPSPIDIASPITPSEGATSAPNMASALPVPSNSSYLLSTAPPGTETLPGPPLTPVVQAGNSFWDLPEFEERRREAMRDVFSGMMDGMKGLREKGL</sequence>
<dbReference type="OrthoDB" id="265761at2759"/>
<organism evidence="3 4">
    <name type="scientific">Tulasnella calospora MUT 4182</name>
    <dbReference type="NCBI Taxonomy" id="1051891"/>
    <lineage>
        <taxon>Eukaryota</taxon>
        <taxon>Fungi</taxon>
        <taxon>Dikarya</taxon>
        <taxon>Basidiomycota</taxon>
        <taxon>Agaricomycotina</taxon>
        <taxon>Agaricomycetes</taxon>
        <taxon>Cantharellales</taxon>
        <taxon>Tulasnellaceae</taxon>
        <taxon>Tulasnella</taxon>
    </lineage>
</organism>
<accession>A0A0C3QQE5</accession>
<evidence type="ECO:0000313" key="3">
    <source>
        <dbReference type="EMBL" id="KIO29759.1"/>
    </source>
</evidence>
<dbReference type="HOGENOM" id="CLU_043860_1_0_1"/>
<protein>
    <submittedName>
        <fullName evidence="3">Uncharacterized protein</fullName>
    </submittedName>
</protein>
<evidence type="ECO:0000256" key="2">
    <source>
        <dbReference type="SAM" id="MobiDB-lite"/>
    </source>
</evidence>
<dbReference type="InterPro" id="IPR051490">
    <property type="entry name" value="THEM6_lcsJ_thioesterase"/>
</dbReference>
<dbReference type="PANTHER" id="PTHR12475:SF4">
    <property type="entry name" value="PROTEIN THEM6"/>
    <property type="match status" value="1"/>
</dbReference>
<dbReference type="EMBL" id="KN822979">
    <property type="protein sequence ID" value="KIO29759.1"/>
    <property type="molecule type" value="Genomic_DNA"/>
</dbReference>
<evidence type="ECO:0000256" key="1">
    <source>
        <dbReference type="ARBA" id="ARBA00038476"/>
    </source>
</evidence>
<reference evidence="4" key="2">
    <citation type="submission" date="2015-01" db="EMBL/GenBank/DDBJ databases">
        <title>Evolutionary Origins and Diversification of the Mycorrhizal Mutualists.</title>
        <authorList>
            <consortium name="DOE Joint Genome Institute"/>
            <consortium name="Mycorrhizal Genomics Consortium"/>
            <person name="Kohler A."/>
            <person name="Kuo A."/>
            <person name="Nagy L.G."/>
            <person name="Floudas D."/>
            <person name="Copeland A."/>
            <person name="Barry K.W."/>
            <person name="Cichocki N."/>
            <person name="Veneault-Fourrey C."/>
            <person name="LaButti K."/>
            <person name="Lindquist E.A."/>
            <person name="Lipzen A."/>
            <person name="Lundell T."/>
            <person name="Morin E."/>
            <person name="Murat C."/>
            <person name="Riley R."/>
            <person name="Ohm R."/>
            <person name="Sun H."/>
            <person name="Tunlid A."/>
            <person name="Henrissat B."/>
            <person name="Grigoriev I.V."/>
            <person name="Hibbett D.S."/>
            <person name="Martin F."/>
        </authorList>
    </citation>
    <scope>NUCLEOTIDE SEQUENCE [LARGE SCALE GENOMIC DNA]</scope>
    <source>
        <strain evidence="4">MUT 4182</strain>
    </source>
</reference>
<feature type="region of interest" description="Disordered" evidence="2">
    <location>
        <begin position="210"/>
        <end position="250"/>
    </location>
</feature>
<proteinExistence type="inferred from homology"/>
<dbReference type="Gene3D" id="3.10.129.10">
    <property type="entry name" value="Hotdog Thioesterase"/>
    <property type="match status" value="1"/>
</dbReference>
<feature type="region of interest" description="Disordered" evidence="2">
    <location>
        <begin position="428"/>
        <end position="448"/>
    </location>
</feature>
<dbReference type="PANTHER" id="PTHR12475">
    <property type="match status" value="1"/>
</dbReference>
<comment type="similarity">
    <text evidence="1">Belongs to the lcsJ thioesterase family.</text>
</comment>
<keyword evidence="4" id="KW-1185">Reference proteome</keyword>
<dbReference type="InterPro" id="IPR029069">
    <property type="entry name" value="HotDog_dom_sf"/>
</dbReference>